<reference evidence="3" key="1">
    <citation type="submission" date="2021-01" db="EMBL/GenBank/DDBJ databases">
        <title>Genome sequence of Phenylobacterium sp. 20VBR1 isolated from a valley glaceir, Ny-Alesund, Svalbard.</title>
        <authorList>
            <person name="Thomas F.A."/>
            <person name="Krishnan K.P."/>
            <person name="Sinha R.K."/>
        </authorList>
    </citation>
    <scope>NUCLEOTIDE SEQUENCE</scope>
    <source>
        <strain evidence="3">20VBR1</strain>
    </source>
</reference>
<accession>A0A974P4I8</accession>
<proteinExistence type="predicted"/>
<feature type="signal peptide" evidence="2">
    <location>
        <begin position="1"/>
        <end position="25"/>
    </location>
</feature>
<keyword evidence="2" id="KW-0732">Signal</keyword>
<name>A0A974P4I8_9CAUL</name>
<sequence length="62" mass="6305">MFPRTVLPATAVAALATALAGAAHADPVVRLPDAGSAPPRTCRSAPPATRSWRPPLSAPPRP</sequence>
<evidence type="ECO:0000256" key="1">
    <source>
        <dbReference type="SAM" id="MobiDB-lite"/>
    </source>
</evidence>
<organism evidence="3">
    <name type="scientific">Phenylobacterium glaciei</name>
    <dbReference type="NCBI Taxonomy" id="2803784"/>
    <lineage>
        <taxon>Bacteria</taxon>
        <taxon>Pseudomonadati</taxon>
        <taxon>Pseudomonadota</taxon>
        <taxon>Alphaproteobacteria</taxon>
        <taxon>Caulobacterales</taxon>
        <taxon>Caulobacteraceae</taxon>
        <taxon>Phenylobacterium</taxon>
    </lineage>
</organism>
<evidence type="ECO:0000313" key="3">
    <source>
        <dbReference type="EMBL" id="QQZ51086.1"/>
    </source>
</evidence>
<dbReference type="EMBL" id="CP068570">
    <property type="protein sequence ID" value="QQZ51086.1"/>
    <property type="molecule type" value="Genomic_DNA"/>
</dbReference>
<dbReference type="AlphaFoldDB" id="A0A974P4I8"/>
<protein>
    <submittedName>
        <fullName evidence="3">Uncharacterized protein</fullName>
    </submittedName>
</protein>
<feature type="chain" id="PRO_5037984597" evidence="2">
    <location>
        <begin position="26"/>
        <end position="62"/>
    </location>
</feature>
<evidence type="ECO:0000256" key="2">
    <source>
        <dbReference type="SAM" id="SignalP"/>
    </source>
</evidence>
<gene>
    <name evidence="3" type="ORF">JKL49_07995</name>
</gene>
<feature type="region of interest" description="Disordered" evidence="1">
    <location>
        <begin position="29"/>
        <end position="62"/>
    </location>
</feature>